<dbReference type="Proteomes" id="UP000292282">
    <property type="component" value="Unassembled WGS sequence"/>
</dbReference>
<dbReference type="GO" id="GO:0003712">
    <property type="term" value="F:transcription coregulator activity"/>
    <property type="evidence" value="ECO:0007669"/>
    <property type="project" value="InterPro"/>
</dbReference>
<evidence type="ECO:0000256" key="3">
    <source>
        <dbReference type="ARBA" id="ARBA00019660"/>
    </source>
</evidence>
<evidence type="ECO:0000256" key="5">
    <source>
        <dbReference type="ARBA" id="ARBA00023159"/>
    </source>
</evidence>
<dbReference type="AlphaFoldDB" id="A0A4Q9LQ26"/>
<dbReference type="OrthoDB" id="10257739at2759"/>
<keyword evidence="4 8" id="KW-0805">Transcription regulation</keyword>
<reference evidence="9 10" key="1">
    <citation type="submission" date="2017-12" db="EMBL/GenBank/DDBJ databases">
        <authorList>
            <person name="Pombert J.-F."/>
            <person name="Haag K.L."/>
            <person name="Ebert D."/>
        </authorList>
    </citation>
    <scope>NUCLEOTIDE SEQUENCE [LARGE SCALE GENOMIC DNA]</scope>
    <source>
        <strain evidence="9">IL-G-3</strain>
    </source>
</reference>
<keyword evidence="5 8" id="KW-0010">Activator</keyword>
<evidence type="ECO:0000256" key="7">
    <source>
        <dbReference type="ARBA" id="ARBA00023242"/>
    </source>
</evidence>
<gene>
    <name evidence="9" type="ORF">CWI38_2146p0030</name>
</gene>
<evidence type="ECO:0000256" key="4">
    <source>
        <dbReference type="ARBA" id="ARBA00023015"/>
    </source>
</evidence>
<dbReference type="EMBL" id="PITK01002146">
    <property type="protein sequence ID" value="TBU09470.1"/>
    <property type="molecule type" value="Genomic_DNA"/>
</dbReference>
<dbReference type="GO" id="GO:0016592">
    <property type="term" value="C:mediator complex"/>
    <property type="evidence" value="ECO:0007669"/>
    <property type="project" value="InterPro"/>
</dbReference>
<keyword evidence="10" id="KW-1185">Reference proteome</keyword>
<dbReference type="InterPro" id="IPR038089">
    <property type="entry name" value="Med31_sf"/>
</dbReference>
<dbReference type="GO" id="GO:0006355">
    <property type="term" value="P:regulation of DNA-templated transcription"/>
    <property type="evidence" value="ECO:0007669"/>
    <property type="project" value="InterPro"/>
</dbReference>
<evidence type="ECO:0000256" key="6">
    <source>
        <dbReference type="ARBA" id="ARBA00023163"/>
    </source>
</evidence>
<organism evidence="9 10">
    <name type="scientific">Hamiltosporidium tvaerminnensis</name>
    <dbReference type="NCBI Taxonomy" id="1176355"/>
    <lineage>
        <taxon>Eukaryota</taxon>
        <taxon>Fungi</taxon>
        <taxon>Fungi incertae sedis</taxon>
        <taxon>Microsporidia</taxon>
        <taxon>Dubosqiidae</taxon>
        <taxon>Hamiltosporidium</taxon>
    </lineage>
</organism>
<comment type="subunit">
    <text evidence="8">Component of the Mediator complex.</text>
</comment>
<name>A0A4Q9LQ26_9MICR</name>
<proteinExistence type="inferred from homology"/>
<evidence type="ECO:0000256" key="1">
    <source>
        <dbReference type="ARBA" id="ARBA00004123"/>
    </source>
</evidence>
<comment type="similarity">
    <text evidence="2 8">Belongs to the Mediator complex subunit 31 family.</text>
</comment>
<protein>
    <recommendedName>
        <fullName evidence="3 8">Mediator of RNA polymerase II transcription subunit 31</fullName>
    </recommendedName>
</protein>
<dbReference type="PANTHER" id="PTHR13186">
    <property type="entry name" value="MEDIATOR OF RNA POLYMERASE II TRANSCRIPTION SUBUNIT 31"/>
    <property type="match status" value="1"/>
</dbReference>
<comment type="function">
    <text evidence="8">Component of the Mediator complex, a coactivator involved in the regulated transcription of nearly all RNA polymerase II-dependent genes. Mediator functions as a bridge to convey information from gene-specific regulatory proteins to the basal RNA polymerase II transcription machinery. Mediator is recruited to promoters by direct interactions with regulatory proteins and serves as a scaffold for the assembly of a functional preinitiation complex with RNA polymerase II and the general transcription factors.</text>
</comment>
<dbReference type="STRING" id="1176355.A0A4Q9LQ26"/>
<evidence type="ECO:0000313" key="10">
    <source>
        <dbReference type="Proteomes" id="UP000292282"/>
    </source>
</evidence>
<comment type="subcellular location">
    <subcellularLocation>
        <location evidence="1 8">Nucleus</location>
    </subcellularLocation>
</comment>
<evidence type="ECO:0000256" key="8">
    <source>
        <dbReference type="RuleBase" id="RU364129"/>
    </source>
</evidence>
<keyword evidence="6 8" id="KW-0804">Transcription</keyword>
<sequence>MNDKHTFEKDLEFIQSLCNPQYLQHLHQTGYFFNQDFINYLKYLKYWMYEPYSKCLIYPQCLIILELVNDETFRFKLSDDNLYFLIGDQQYNIWKNKEEE</sequence>
<dbReference type="Gene3D" id="1.10.10.1340">
    <property type="entry name" value="Mediator of RNA polymerase II, submodule Med31 (Soh1)"/>
    <property type="match status" value="1"/>
</dbReference>
<comment type="caution">
    <text evidence="9">The sequence shown here is derived from an EMBL/GenBank/DDBJ whole genome shotgun (WGS) entry which is preliminary data.</text>
</comment>
<dbReference type="Pfam" id="PF05669">
    <property type="entry name" value="Med31"/>
    <property type="match status" value="1"/>
</dbReference>
<dbReference type="VEuPathDB" id="MicrosporidiaDB:CWI38_2146p0030"/>
<evidence type="ECO:0000313" key="9">
    <source>
        <dbReference type="EMBL" id="TBU09470.1"/>
    </source>
</evidence>
<accession>A0A4Q9LQ26</accession>
<dbReference type="InterPro" id="IPR008831">
    <property type="entry name" value="Mediator_Med31"/>
</dbReference>
<keyword evidence="7 8" id="KW-0539">Nucleus</keyword>
<evidence type="ECO:0000256" key="2">
    <source>
        <dbReference type="ARBA" id="ARBA00006378"/>
    </source>
</evidence>